<dbReference type="RefSeq" id="WP_146380260.1">
    <property type="nucleotide sequence ID" value="NZ_VOEJ01000001.1"/>
</dbReference>
<dbReference type="InterPro" id="IPR025857">
    <property type="entry name" value="MacB_PCD"/>
</dbReference>
<feature type="transmembrane region" description="Helical" evidence="6">
    <location>
        <begin position="732"/>
        <end position="752"/>
    </location>
</feature>
<sequence>MFKINIKLAWRNLWKHKSYSLINIVGLTTGLLACLIVATVVIDELSYDTNWQKGDNIYRIIQQNSHIKGSKPMSAAFSGLAPSLKRDMPEVTGYCRMSVITERVKFGLDPEGVAVKNLRAEPGIWDLLDFKVLQGDPKKYVSGYTNVVISRKLQARYFNGQNVVGKIVEALLDFGKPTQYLVTGVIENIPQNTHLRADMITVQEYRASDNIIPTNGAYTFETQYILLKSGTDVPAFTAKVNKWYKKHNAPKPADYIYQFQPMKDIYLKSDFGGWQSVRGSIQNVYIFSAVAVLLLLIACINFVNLTISRVFNRAKETGIRKVLGAGKGQLMLRFLTESVLFFAISFVIALTLYPFLIKYVEEFMGHKLAINLYSSAFLLGVILVVLLVSLGTGLYPAWYLSKPKPVVILRDKVSSGMQLNILKKALVVGQFAISVSIIIITIVVQKQLNFMNTKDLGFDKNNLINIDYNDWGKYGQAFKKRVKAIPGVQNASITNWYPSSGTGSMSIEMPIGKEKKEVFFIMADADLADVLKFKTKSGRLLSSANVSDAMNADSLMYGMSDIAVAQKGALPLITTQYTANLLDLKLNKKGDKMFGVMVGVINDFYSESLHNKLKPTIIQAISDPNFGAMLIRVTPGAGKQVLSKVNKIFKELYPAKAFEYKWVGDLIDEQYKTEHKLQQLFTVFSVLIIFLACLGLFGLVTFTAEQRIKEIGIRKVLGAGVPDIVALISKDYLWLIAIAIVVASPVAWYAMSKWLQDFAYRINIQWWMFALGGVVAVLISLLTISVQSVKAAIANPVKSLRSE</sequence>
<protein>
    <submittedName>
        <fullName evidence="9">FtsX-like permease family protein</fullName>
    </submittedName>
</protein>
<evidence type="ECO:0000256" key="2">
    <source>
        <dbReference type="ARBA" id="ARBA00022475"/>
    </source>
</evidence>
<keyword evidence="10" id="KW-1185">Reference proteome</keyword>
<feature type="transmembrane region" description="Helical" evidence="6">
    <location>
        <begin position="285"/>
        <end position="311"/>
    </location>
</feature>
<feature type="transmembrane region" description="Helical" evidence="6">
    <location>
        <begin position="21"/>
        <end position="42"/>
    </location>
</feature>
<comment type="subcellular location">
    <subcellularLocation>
        <location evidence="1">Cell membrane</location>
        <topology evidence="1">Multi-pass membrane protein</topology>
    </subcellularLocation>
</comment>
<dbReference type="InterPro" id="IPR050250">
    <property type="entry name" value="Macrolide_Exporter_MacB"/>
</dbReference>
<evidence type="ECO:0000256" key="4">
    <source>
        <dbReference type="ARBA" id="ARBA00022989"/>
    </source>
</evidence>
<evidence type="ECO:0000313" key="10">
    <source>
        <dbReference type="Proteomes" id="UP000320042"/>
    </source>
</evidence>
<evidence type="ECO:0000259" key="7">
    <source>
        <dbReference type="Pfam" id="PF02687"/>
    </source>
</evidence>
<organism evidence="9 10">
    <name type="scientific">Mucilaginibacter pallidiroseus</name>
    <dbReference type="NCBI Taxonomy" id="2599295"/>
    <lineage>
        <taxon>Bacteria</taxon>
        <taxon>Pseudomonadati</taxon>
        <taxon>Bacteroidota</taxon>
        <taxon>Sphingobacteriia</taxon>
        <taxon>Sphingobacteriales</taxon>
        <taxon>Sphingobacteriaceae</taxon>
        <taxon>Mucilaginibacter</taxon>
    </lineage>
</organism>
<dbReference type="Pfam" id="PF12704">
    <property type="entry name" value="MacB_PCD"/>
    <property type="match status" value="1"/>
</dbReference>
<dbReference type="GO" id="GO:0022857">
    <property type="term" value="F:transmembrane transporter activity"/>
    <property type="evidence" value="ECO:0007669"/>
    <property type="project" value="TreeGrafter"/>
</dbReference>
<accession>A0A563UJ10</accession>
<proteinExistence type="predicted"/>
<feature type="transmembrane region" description="Helical" evidence="6">
    <location>
        <begin position="376"/>
        <end position="400"/>
    </location>
</feature>
<feature type="domain" description="ABC3 transporter permease C-terminal" evidence="7">
    <location>
        <begin position="289"/>
        <end position="404"/>
    </location>
</feature>
<dbReference type="OrthoDB" id="1451596at2"/>
<dbReference type="PANTHER" id="PTHR30572:SF18">
    <property type="entry name" value="ABC-TYPE MACROLIDE FAMILY EXPORT SYSTEM PERMEASE COMPONENT 2"/>
    <property type="match status" value="1"/>
</dbReference>
<dbReference type="InterPro" id="IPR003838">
    <property type="entry name" value="ABC3_permease_C"/>
</dbReference>
<feature type="transmembrane region" description="Helical" evidence="6">
    <location>
        <begin position="764"/>
        <end position="784"/>
    </location>
</feature>
<feature type="transmembrane region" description="Helical" evidence="6">
    <location>
        <begin position="332"/>
        <end position="356"/>
    </location>
</feature>
<dbReference type="Proteomes" id="UP000320042">
    <property type="component" value="Unassembled WGS sequence"/>
</dbReference>
<feature type="domain" description="MacB-like periplasmic core" evidence="8">
    <location>
        <begin position="20"/>
        <end position="241"/>
    </location>
</feature>
<dbReference type="PROSITE" id="PS51257">
    <property type="entry name" value="PROKAR_LIPOPROTEIN"/>
    <property type="match status" value="1"/>
</dbReference>
<comment type="caution">
    <text evidence="9">The sequence shown here is derived from an EMBL/GenBank/DDBJ whole genome shotgun (WGS) entry which is preliminary data.</text>
</comment>
<name>A0A563UJ10_9SPHI</name>
<reference evidence="9 10" key="1">
    <citation type="submission" date="2019-07" db="EMBL/GenBank/DDBJ databases">
        <authorList>
            <person name="Kim J."/>
        </authorList>
    </citation>
    <scope>NUCLEOTIDE SEQUENCE [LARGE SCALE GENOMIC DNA]</scope>
    <source>
        <strain evidence="10">dk17</strain>
    </source>
</reference>
<gene>
    <name evidence="9" type="ORF">FPZ43_02490</name>
</gene>
<evidence type="ECO:0000256" key="6">
    <source>
        <dbReference type="SAM" id="Phobius"/>
    </source>
</evidence>
<keyword evidence="2" id="KW-1003">Cell membrane</keyword>
<keyword evidence="3 6" id="KW-0812">Transmembrane</keyword>
<evidence type="ECO:0000256" key="5">
    <source>
        <dbReference type="ARBA" id="ARBA00023136"/>
    </source>
</evidence>
<dbReference type="Pfam" id="PF02687">
    <property type="entry name" value="FtsX"/>
    <property type="match status" value="2"/>
</dbReference>
<evidence type="ECO:0000256" key="3">
    <source>
        <dbReference type="ARBA" id="ARBA00022692"/>
    </source>
</evidence>
<keyword evidence="5 6" id="KW-0472">Membrane</keyword>
<feature type="transmembrane region" description="Helical" evidence="6">
    <location>
        <begin position="421"/>
        <end position="444"/>
    </location>
</feature>
<dbReference type="AlphaFoldDB" id="A0A563UJ10"/>
<dbReference type="GO" id="GO:0005886">
    <property type="term" value="C:plasma membrane"/>
    <property type="evidence" value="ECO:0007669"/>
    <property type="project" value="UniProtKB-SubCell"/>
</dbReference>
<dbReference type="EMBL" id="VOEJ01000001">
    <property type="protein sequence ID" value="TWR31362.1"/>
    <property type="molecule type" value="Genomic_DNA"/>
</dbReference>
<feature type="domain" description="ABC3 transporter permease C-terminal" evidence="7">
    <location>
        <begin position="683"/>
        <end position="795"/>
    </location>
</feature>
<feature type="transmembrane region" description="Helical" evidence="6">
    <location>
        <begin position="680"/>
        <end position="704"/>
    </location>
</feature>
<evidence type="ECO:0000313" key="9">
    <source>
        <dbReference type="EMBL" id="TWR31362.1"/>
    </source>
</evidence>
<keyword evidence="4 6" id="KW-1133">Transmembrane helix</keyword>
<evidence type="ECO:0000259" key="8">
    <source>
        <dbReference type="Pfam" id="PF12704"/>
    </source>
</evidence>
<evidence type="ECO:0000256" key="1">
    <source>
        <dbReference type="ARBA" id="ARBA00004651"/>
    </source>
</evidence>
<dbReference type="PANTHER" id="PTHR30572">
    <property type="entry name" value="MEMBRANE COMPONENT OF TRANSPORTER-RELATED"/>
    <property type="match status" value="1"/>
</dbReference>